<sequence length="171" mass="18592">MKTACAGWLIVLAALVVQPVMAQTCSSTLVKTTGSERFRSQKDGSIYDLQTGLLWSACSYGQTWKSGVCSGSPVAVDLTGALLAVTDLTLAGYQGWRVPNINELQSLVEWSCVGPAADLAYFPDIRNNHYLSSSARDVDGAPVIQVLDFYSGRVRDALYDTSYLLLVRDMR</sequence>
<dbReference type="PANTHER" id="PTHR35812">
    <property type="entry name" value="LIPOPROTEIN"/>
    <property type="match status" value="1"/>
</dbReference>
<dbReference type="PANTHER" id="PTHR35812:SF1">
    <property type="entry name" value="LIPOPROTEIN"/>
    <property type="match status" value="1"/>
</dbReference>
<dbReference type="RefSeq" id="WP_283174658.1">
    <property type="nucleotide sequence ID" value="NZ_JAPNOA010000055.1"/>
</dbReference>
<dbReference type="AlphaFoldDB" id="A0A9X3EPG8"/>
<name>A0A9X3EPG8_9GAMM</name>
<dbReference type="Proteomes" id="UP001150830">
    <property type="component" value="Unassembled WGS sequence"/>
</dbReference>
<feature type="signal peptide" evidence="1">
    <location>
        <begin position="1"/>
        <end position="22"/>
    </location>
</feature>
<gene>
    <name evidence="3" type="ORF">OUO13_14765</name>
</gene>
<keyword evidence="1" id="KW-0732">Signal</keyword>
<organism evidence="3 4">
    <name type="scientific">Parathalassolituus penaei</name>
    <dbReference type="NCBI Taxonomy" id="2997323"/>
    <lineage>
        <taxon>Bacteria</taxon>
        <taxon>Pseudomonadati</taxon>
        <taxon>Pseudomonadota</taxon>
        <taxon>Gammaproteobacteria</taxon>
        <taxon>Oceanospirillales</taxon>
        <taxon>Oceanospirillaceae</taxon>
        <taxon>Parathalassolituus</taxon>
    </lineage>
</organism>
<feature type="chain" id="PRO_5040831628" evidence="1">
    <location>
        <begin position="23"/>
        <end position="171"/>
    </location>
</feature>
<evidence type="ECO:0000313" key="4">
    <source>
        <dbReference type="Proteomes" id="UP001150830"/>
    </source>
</evidence>
<proteinExistence type="predicted"/>
<dbReference type="EMBL" id="JAPNOA010000055">
    <property type="protein sequence ID" value="MCY0966448.1"/>
    <property type="molecule type" value="Genomic_DNA"/>
</dbReference>
<evidence type="ECO:0000259" key="2">
    <source>
        <dbReference type="Pfam" id="PF07603"/>
    </source>
</evidence>
<evidence type="ECO:0000256" key="1">
    <source>
        <dbReference type="SAM" id="SignalP"/>
    </source>
</evidence>
<reference evidence="3" key="1">
    <citation type="submission" date="2022-11" db="EMBL/GenBank/DDBJ databases">
        <title>Parathalassolutuus dongxingensis gen. nov., sp. nov., a novel member of family Oceanospirillaceae isolated from a coastal shrimp pond in Guangxi, China.</title>
        <authorList>
            <person name="Chen H."/>
        </authorList>
    </citation>
    <scope>NUCLEOTIDE SEQUENCE</scope>
    <source>
        <strain evidence="3">G-43</strain>
    </source>
</reference>
<dbReference type="InterPro" id="IPR011460">
    <property type="entry name" value="Lcl_C"/>
</dbReference>
<evidence type="ECO:0000313" key="3">
    <source>
        <dbReference type="EMBL" id="MCY0966448.1"/>
    </source>
</evidence>
<feature type="domain" description="Lcl C-terminal" evidence="2">
    <location>
        <begin position="45"/>
        <end position="167"/>
    </location>
</feature>
<dbReference type="Pfam" id="PF07603">
    <property type="entry name" value="Lcl_C"/>
    <property type="match status" value="1"/>
</dbReference>
<comment type="caution">
    <text evidence="3">The sequence shown here is derived from an EMBL/GenBank/DDBJ whole genome shotgun (WGS) entry which is preliminary data.</text>
</comment>
<accession>A0A9X3EPG8</accession>
<keyword evidence="4" id="KW-1185">Reference proteome</keyword>
<protein>
    <submittedName>
        <fullName evidence="3">DUF1566 domain-containing protein</fullName>
    </submittedName>
</protein>